<accession>A0A975Y287</accession>
<keyword evidence="3" id="KW-1185">Reference proteome</keyword>
<keyword evidence="1" id="KW-0732">Signal</keyword>
<reference evidence="2" key="1">
    <citation type="submission" date="2021-06" db="EMBL/GenBank/DDBJ databases">
        <title>Complete genome sequence of Nocardioides sp. G188.</title>
        <authorList>
            <person name="Im W.-T."/>
        </authorList>
    </citation>
    <scope>NUCLEOTIDE SEQUENCE</scope>
    <source>
        <strain evidence="2">G188</strain>
    </source>
</reference>
<evidence type="ECO:0000313" key="3">
    <source>
        <dbReference type="Proteomes" id="UP000683575"/>
    </source>
</evidence>
<proteinExistence type="predicted"/>
<dbReference type="EMBL" id="CP077062">
    <property type="protein sequence ID" value="QWZ10298.1"/>
    <property type="molecule type" value="Genomic_DNA"/>
</dbReference>
<feature type="chain" id="PRO_5039435494" evidence="1">
    <location>
        <begin position="22"/>
        <end position="59"/>
    </location>
</feature>
<evidence type="ECO:0000256" key="1">
    <source>
        <dbReference type="SAM" id="SignalP"/>
    </source>
</evidence>
<feature type="signal peptide" evidence="1">
    <location>
        <begin position="1"/>
        <end position="21"/>
    </location>
</feature>
<evidence type="ECO:0000313" key="2">
    <source>
        <dbReference type="EMBL" id="QWZ10298.1"/>
    </source>
</evidence>
<dbReference type="Proteomes" id="UP000683575">
    <property type="component" value="Chromosome"/>
</dbReference>
<dbReference type="RefSeq" id="WP_216942144.1">
    <property type="nucleotide sequence ID" value="NZ_CP077062.1"/>
</dbReference>
<protein>
    <submittedName>
        <fullName evidence="2">Uncharacterized protein</fullName>
    </submittedName>
</protein>
<organism evidence="2 3">
    <name type="scientific">Nocardioides panacis</name>
    <dbReference type="NCBI Taxonomy" id="2849501"/>
    <lineage>
        <taxon>Bacteria</taxon>
        <taxon>Bacillati</taxon>
        <taxon>Actinomycetota</taxon>
        <taxon>Actinomycetes</taxon>
        <taxon>Propionibacteriales</taxon>
        <taxon>Nocardioidaceae</taxon>
        <taxon>Nocardioides</taxon>
    </lineage>
</organism>
<dbReference type="AlphaFoldDB" id="A0A975Y287"/>
<name>A0A975Y287_9ACTN</name>
<gene>
    <name evidence="2" type="ORF">KRR39_11575</name>
</gene>
<sequence>MSKRLAIAVLVALALNLIATGYGTVAAAKEDRASCSRDGGSVQHHECIRSGHVLFSIRL</sequence>
<dbReference type="KEGG" id="nps:KRR39_11575"/>